<dbReference type="SUPFAM" id="SSF55681">
    <property type="entry name" value="Class II aaRS and biotin synthetases"/>
    <property type="match status" value="1"/>
</dbReference>
<dbReference type="Gene3D" id="3.30.930.10">
    <property type="entry name" value="Bira Bifunctional Protein, Domain 2"/>
    <property type="match status" value="1"/>
</dbReference>
<dbReference type="GO" id="GO:0000049">
    <property type="term" value="F:tRNA binding"/>
    <property type="evidence" value="ECO:0007669"/>
    <property type="project" value="TreeGrafter"/>
</dbReference>
<dbReference type="GO" id="GO:0006430">
    <property type="term" value="P:lysyl-tRNA aminoacylation"/>
    <property type="evidence" value="ECO:0007669"/>
    <property type="project" value="InterPro"/>
</dbReference>
<name>A0A7C9UTW5_9PROT</name>
<reference evidence="5 6" key="1">
    <citation type="submission" date="2020-02" db="EMBL/GenBank/DDBJ databases">
        <authorList>
            <person name="Dziuba M."/>
            <person name="Kuznetsov B."/>
            <person name="Mardanov A."/>
            <person name="Ravin N."/>
            <person name="Grouzdev D."/>
        </authorList>
    </citation>
    <scope>NUCLEOTIDE SEQUENCE [LARGE SCALE GENOMIC DNA]</scope>
    <source>
        <strain evidence="5 6">SpK</strain>
    </source>
</reference>
<dbReference type="InterPro" id="IPR006195">
    <property type="entry name" value="aa-tRNA-synth_II"/>
</dbReference>
<comment type="caution">
    <text evidence="5">The sequence shown here is derived from an EMBL/GenBank/DDBJ whole genome shotgun (WGS) entry which is preliminary data.</text>
</comment>
<dbReference type="AlphaFoldDB" id="A0A7C9UTW5"/>
<dbReference type="PANTHER" id="PTHR42918">
    <property type="entry name" value="LYSYL-TRNA SYNTHETASE"/>
    <property type="match status" value="1"/>
</dbReference>
<accession>A0A7C9UTW5</accession>
<keyword evidence="3" id="KW-0067">ATP-binding</keyword>
<dbReference type="NCBIfam" id="NF006828">
    <property type="entry name" value="PRK09350.1"/>
    <property type="match status" value="1"/>
</dbReference>
<dbReference type="PANTHER" id="PTHR42918:SF6">
    <property type="entry name" value="ELONGATION FACTOR P--(R)-BETA-LYSINE LIGASE"/>
    <property type="match status" value="1"/>
</dbReference>
<keyword evidence="2" id="KW-0547">Nucleotide-binding</keyword>
<evidence type="ECO:0000256" key="2">
    <source>
        <dbReference type="ARBA" id="ARBA00022741"/>
    </source>
</evidence>
<evidence type="ECO:0000313" key="5">
    <source>
        <dbReference type="EMBL" id="NFV80308.1"/>
    </source>
</evidence>
<dbReference type="RefSeq" id="WP_163678329.1">
    <property type="nucleotide sequence ID" value="NZ_JAAIYP010000036.1"/>
</dbReference>
<dbReference type="InterPro" id="IPR045864">
    <property type="entry name" value="aa-tRNA-synth_II/BPL/LPL"/>
</dbReference>
<dbReference type="InterPro" id="IPR004364">
    <property type="entry name" value="Aa-tRNA-synt_II"/>
</dbReference>
<dbReference type="InterPro" id="IPR004525">
    <property type="entry name" value="EpmA"/>
</dbReference>
<dbReference type="GO" id="GO:0004824">
    <property type="term" value="F:lysine-tRNA ligase activity"/>
    <property type="evidence" value="ECO:0007669"/>
    <property type="project" value="InterPro"/>
</dbReference>
<organism evidence="5 6">
    <name type="scientific">Magnetospirillum aberrantis SpK</name>
    <dbReference type="NCBI Taxonomy" id="908842"/>
    <lineage>
        <taxon>Bacteria</taxon>
        <taxon>Pseudomonadati</taxon>
        <taxon>Pseudomonadota</taxon>
        <taxon>Alphaproteobacteria</taxon>
        <taxon>Rhodospirillales</taxon>
        <taxon>Rhodospirillaceae</taxon>
        <taxon>Magnetospirillum</taxon>
    </lineage>
</organism>
<evidence type="ECO:0000313" key="6">
    <source>
        <dbReference type="Proteomes" id="UP000480684"/>
    </source>
</evidence>
<keyword evidence="1" id="KW-0436">Ligase</keyword>
<keyword evidence="6" id="KW-1185">Reference proteome</keyword>
<dbReference type="EMBL" id="JAAIYP010000036">
    <property type="protein sequence ID" value="NFV80308.1"/>
    <property type="molecule type" value="Genomic_DNA"/>
</dbReference>
<sequence length="352" mass="39785">MDQGKEWWRPEIFATRRDALRKRQRVLTAVRGFFAERDFDEVETPCLQLSPGLEPHLKAFATRLEDPWGEAPGTLYLHTSPEFTMKKLLVAGVERLYQIARVFRNGERSATHHPEFTMLEWYRAGGDLGQLMDDTEELVRICARAAGATHMEHQGRICDPFLNWRRLSVADAFFDYCDMDVLATAPDPMNPERDLIAREARRLGISVSEGDRWDDIFFKIMLDRIEPHLGFGVPVILHSYPVSMAALARPSPADPRVAERFEAYGCGVELCNAFGELTDATEQRRRFQADMDLKQALYGERYPIDEDFLAALAAGMPDCAGIALGLDRLIMLLCGAGSLEQVLWAPVTKFGS</sequence>
<evidence type="ECO:0000256" key="3">
    <source>
        <dbReference type="ARBA" id="ARBA00022840"/>
    </source>
</evidence>
<dbReference type="PROSITE" id="PS50862">
    <property type="entry name" value="AA_TRNA_LIGASE_II"/>
    <property type="match status" value="1"/>
</dbReference>
<gene>
    <name evidence="5" type="primary">genX</name>
    <name evidence="5" type="ORF">G4223_09310</name>
</gene>
<dbReference type="NCBIfam" id="TIGR00462">
    <property type="entry name" value="genX"/>
    <property type="match status" value="1"/>
</dbReference>
<proteinExistence type="predicted"/>
<feature type="domain" description="Aminoacyl-transfer RNA synthetases class-II family profile" evidence="4">
    <location>
        <begin position="23"/>
        <end position="346"/>
    </location>
</feature>
<dbReference type="GO" id="GO:0005524">
    <property type="term" value="F:ATP binding"/>
    <property type="evidence" value="ECO:0007669"/>
    <property type="project" value="UniProtKB-KW"/>
</dbReference>
<dbReference type="GO" id="GO:0005829">
    <property type="term" value="C:cytosol"/>
    <property type="evidence" value="ECO:0007669"/>
    <property type="project" value="TreeGrafter"/>
</dbReference>
<evidence type="ECO:0000256" key="1">
    <source>
        <dbReference type="ARBA" id="ARBA00022598"/>
    </source>
</evidence>
<dbReference type="Proteomes" id="UP000480684">
    <property type="component" value="Unassembled WGS sequence"/>
</dbReference>
<dbReference type="PRINTS" id="PR00982">
    <property type="entry name" value="TRNASYNTHLYS"/>
</dbReference>
<protein>
    <submittedName>
        <fullName evidence="5">EF-P lysine aminoacylase GenX</fullName>
    </submittedName>
</protein>
<evidence type="ECO:0000259" key="4">
    <source>
        <dbReference type="PROSITE" id="PS50862"/>
    </source>
</evidence>
<dbReference type="InterPro" id="IPR018149">
    <property type="entry name" value="Lys-tRNA-synth_II_C"/>
</dbReference>
<dbReference type="Pfam" id="PF00152">
    <property type="entry name" value="tRNA-synt_2"/>
    <property type="match status" value="1"/>
</dbReference>